<protein>
    <submittedName>
        <fullName evidence="7">Protein kinase-like domain-containing protein</fullName>
    </submittedName>
</protein>
<dbReference type="PIRSF" id="PIRSF000654">
    <property type="entry name" value="Integrin-linked_kinase"/>
    <property type="match status" value="1"/>
</dbReference>
<dbReference type="GO" id="GO:0009506">
    <property type="term" value="C:plasmodesma"/>
    <property type="evidence" value="ECO:0007669"/>
    <property type="project" value="TreeGrafter"/>
</dbReference>
<dbReference type="Gene3D" id="1.10.510.10">
    <property type="entry name" value="Transferase(Phosphotransferase) domain 1"/>
    <property type="match status" value="1"/>
</dbReference>
<dbReference type="InterPro" id="IPR011009">
    <property type="entry name" value="Kinase-like_dom_sf"/>
</dbReference>
<evidence type="ECO:0000256" key="5">
    <source>
        <dbReference type="ARBA" id="ARBA00022840"/>
    </source>
</evidence>
<evidence type="ECO:0000256" key="3">
    <source>
        <dbReference type="ARBA" id="ARBA00022741"/>
    </source>
</evidence>
<dbReference type="Gene3D" id="3.30.200.20">
    <property type="entry name" value="Phosphorylase Kinase, domain 1"/>
    <property type="match status" value="1"/>
</dbReference>
<dbReference type="Pfam" id="PF07714">
    <property type="entry name" value="PK_Tyr_Ser-Thr"/>
    <property type="match status" value="1"/>
</dbReference>
<dbReference type="Proteomes" id="UP000245207">
    <property type="component" value="Unassembled WGS sequence"/>
</dbReference>
<dbReference type="STRING" id="35608.A0A2U1NFE1"/>
<reference evidence="7 8" key="1">
    <citation type="journal article" date="2018" name="Mol. Plant">
        <title>The genome of Artemisia annua provides insight into the evolution of Asteraceae family and artemisinin biosynthesis.</title>
        <authorList>
            <person name="Shen Q."/>
            <person name="Zhang L."/>
            <person name="Liao Z."/>
            <person name="Wang S."/>
            <person name="Yan T."/>
            <person name="Shi P."/>
            <person name="Liu M."/>
            <person name="Fu X."/>
            <person name="Pan Q."/>
            <person name="Wang Y."/>
            <person name="Lv Z."/>
            <person name="Lu X."/>
            <person name="Zhang F."/>
            <person name="Jiang W."/>
            <person name="Ma Y."/>
            <person name="Chen M."/>
            <person name="Hao X."/>
            <person name="Li L."/>
            <person name="Tang Y."/>
            <person name="Lv G."/>
            <person name="Zhou Y."/>
            <person name="Sun X."/>
            <person name="Brodelius P.E."/>
            <person name="Rose J.K.C."/>
            <person name="Tang K."/>
        </authorList>
    </citation>
    <scope>NUCLEOTIDE SEQUENCE [LARGE SCALE GENOMIC DNA]</scope>
    <source>
        <strain evidence="8">cv. Huhao1</strain>
        <tissue evidence="7">Leaf</tissue>
    </source>
</reference>
<feature type="domain" description="Protein kinase" evidence="6">
    <location>
        <begin position="25"/>
        <end position="299"/>
    </location>
</feature>
<dbReference type="InterPro" id="IPR045272">
    <property type="entry name" value="ANXUR1/2-like"/>
</dbReference>
<dbReference type="GO" id="GO:0005886">
    <property type="term" value="C:plasma membrane"/>
    <property type="evidence" value="ECO:0007669"/>
    <property type="project" value="TreeGrafter"/>
</dbReference>
<keyword evidence="1" id="KW-0723">Serine/threonine-protein kinase</keyword>
<name>A0A2U1NFE1_ARTAN</name>
<accession>A0A2U1NFE1</accession>
<dbReference type="OrthoDB" id="4062651at2759"/>
<evidence type="ECO:0000259" key="6">
    <source>
        <dbReference type="PROSITE" id="PS50011"/>
    </source>
</evidence>
<dbReference type="PANTHER" id="PTHR27003:SF383">
    <property type="entry name" value="TYROSINE-PROTEIN KINASE, NON-RECEPTOR JAK_TYK2-RELATED"/>
    <property type="match status" value="1"/>
</dbReference>
<organism evidence="7 8">
    <name type="scientific">Artemisia annua</name>
    <name type="common">Sweet wormwood</name>
    <dbReference type="NCBI Taxonomy" id="35608"/>
    <lineage>
        <taxon>Eukaryota</taxon>
        <taxon>Viridiplantae</taxon>
        <taxon>Streptophyta</taxon>
        <taxon>Embryophyta</taxon>
        <taxon>Tracheophyta</taxon>
        <taxon>Spermatophyta</taxon>
        <taxon>Magnoliopsida</taxon>
        <taxon>eudicotyledons</taxon>
        <taxon>Gunneridae</taxon>
        <taxon>Pentapetalae</taxon>
        <taxon>asterids</taxon>
        <taxon>campanulids</taxon>
        <taxon>Asterales</taxon>
        <taxon>Asteraceae</taxon>
        <taxon>Asteroideae</taxon>
        <taxon>Anthemideae</taxon>
        <taxon>Artemisiinae</taxon>
        <taxon>Artemisia</taxon>
    </lineage>
</organism>
<keyword evidence="8" id="KW-1185">Reference proteome</keyword>
<keyword evidence="2" id="KW-0808">Transferase</keyword>
<dbReference type="AlphaFoldDB" id="A0A2U1NFE1"/>
<dbReference type="EMBL" id="PKPP01002939">
    <property type="protein sequence ID" value="PWA72217.1"/>
    <property type="molecule type" value="Genomic_DNA"/>
</dbReference>
<comment type="caution">
    <text evidence="7">The sequence shown here is derived from an EMBL/GenBank/DDBJ whole genome shotgun (WGS) entry which is preliminary data.</text>
</comment>
<evidence type="ECO:0000313" key="8">
    <source>
        <dbReference type="Proteomes" id="UP000245207"/>
    </source>
</evidence>
<keyword evidence="3" id="KW-0547">Nucleotide-binding</keyword>
<dbReference type="SUPFAM" id="SSF56112">
    <property type="entry name" value="Protein kinase-like (PK-like)"/>
    <property type="match status" value="1"/>
</dbReference>
<proteinExistence type="predicted"/>
<dbReference type="InterPro" id="IPR000719">
    <property type="entry name" value="Prot_kinase_dom"/>
</dbReference>
<evidence type="ECO:0000256" key="2">
    <source>
        <dbReference type="ARBA" id="ARBA00022679"/>
    </source>
</evidence>
<dbReference type="InterPro" id="IPR001245">
    <property type="entry name" value="Ser-Thr/Tyr_kinase_cat_dom"/>
</dbReference>
<keyword evidence="5" id="KW-0067">ATP-binding</keyword>
<evidence type="ECO:0000256" key="4">
    <source>
        <dbReference type="ARBA" id="ARBA00022777"/>
    </source>
</evidence>
<evidence type="ECO:0000256" key="1">
    <source>
        <dbReference type="ARBA" id="ARBA00022527"/>
    </source>
</evidence>
<keyword evidence="4 7" id="KW-0418">Kinase</keyword>
<sequence>MSSSIENLDHLKIPLEDILEATNHFSDENFIKQGGFGKIYMGQLKRSGELIDIVARRLDTFYGQGSKHFWTEILMLSKLEHENLVSLVGFCDEKNEKIVINKYAAKGSLDSYLSDKSLTWLQRLKICVGVAHALSYIYYDEKRDFSVIHRNIKSSKILLDDNYEPKLAGLNLSMTNMSSQRNRVCVTETLGSIGYVDPTYVKTSSVRHKSDVYAFGVVLFEVLFGREAIINHKDTKLAQLAKSHYEERQLDDLIDSDLRKQMNPESFDIFSEAAYNCLKEQWSERRSIDQIVIRLEKALILQREQENPFDK</sequence>
<dbReference type="PANTHER" id="PTHR27003">
    <property type="entry name" value="OS07G0166700 PROTEIN"/>
    <property type="match status" value="1"/>
</dbReference>
<dbReference type="GO" id="GO:0004674">
    <property type="term" value="F:protein serine/threonine kinase activity"/>
    <property type="evidence" value="ECO:0007669"/>
    <property type="project" value="UniProtKB-KW"/>
</dbReference>
<dbReference type="FunFam" id="3.30.200.20:FF:000039">
    <property type="entry name" value="receptor-like protein kinase FERONIA"/>
    <property type="match status" value="1"/>
</dbReference>
<dbReference type="PROSITE" id="PS50011">
    <property type="entry name" value="PROTEIN_KINASE_DOM"/>
    <property type="match status" value="1"/>
</dbReference>
<evidence type="ECO:0000313" key="7">
    <source>
        <dbReference type="EMBL" id="PWA72217.1"/>
    </source>
</evidence>
<dbReference type="GO" id="GO:0005524">
    <property type="term" value="F:ATP binding"/>
    <property type="evidence" value="ECO:0007669"/>
    <property type="project" value="UniProtKB-KW"/>
</dbReference>
<gene>
    <name evidence="7" type="ORF">CTI12_AA271760</name>
</gene>
<dbReference type="GO" id="GO:0004714">
    <property type="term" value="F:transmembrane receptor protein tyrosine kinase activity"/>
    <property type="evidence" value="ECO:0007669"/>
    <property type="project" value="InterPro"/>
</dbReference>